<evidence type="ECO:0008006" key="4">
    <source>
        <dbReference type="Google" id="ProtNLM"/>
    </source>
</evidence>
<sequence>MRRQGVVGMRRWLAVGLAVVAGAASLTACASEPAPTDVAVAWAPKGRAAVVVTWKDTGLPNRITIEGVLSESPSYVKYIPAGDPNRWEIPTSAFPPDGNYKIAVATGTSQGGVTSKLTRSPVFDTDGPVRPSAATVAPQGRGVMIRWSVPVAPQDFTPNDPLDIRGKKTQSYVPMIGRPGAMLKAIGPATTANRQLIKSIKPPYVFQLRTQNEWSARIGGQVLGLTSSINAAVPALAQFSVPIRVRGRVILQQVGCELETPCTTKRATPAGVPVTVLTQVAPGARWTPAARGTTTSGGYYDIAVPTGGSRPYKITVPVSTKGSTLTGTSTSKPAYTKSVVRVASAGFVGGETAKKRGTSVTVFTTVKPAMNTTVMLQAWNRQTRRWVNSKALPMRNGAASLAFTAAQPGDFVYRFVIPGAMMFGRPIDGTTTPQLELHVR</sequence>
<dbReference type="AlphaFoldDB" id="A0AAU7TM85"/>
<feature type="chain" id="PRO_5043358329" description="Fibronectin type-III domain-containing protein" evidence="2">
    <location>
        <begin position="31"/>
        <end position="440"/>
    </location>
</feature>
<keyword evidence="2" id="KW-0732">Signal</keyword>
<protein>
    <recommendedName>
        <fullName evidence="4">Fibronectin type-III domain-containing protein</fullName>
    </recommendedName>
</protein>
<dbReference type="RefSeq" id="WP_350280636.1">
    <property type="nucleotide sequence ID" value="NZ_CP158165.1"/>
</dbReference>
<dbReference type="EMBL" id="CP158165">
    <property type="protein sequence ID" value="XBV27856.1"/>
    <property type="molecule type" value="Genomic_DNA"/>
</dbReference>
<gene>
    <name evidence="3" type="ORF">ABN611_15820</name>
</gene>
<evidence type="ECO:0000313" key="3">
    <source>
        <dbReference type="EMBL" id="XBV27856.1"/>
    </source>
</evidence>
<organism evidence="3">
    <name type="scientific">Kribbella sp. HUAS MG21</name>
    <dbReference type="NCBI Taxonomy" id="3160966"/>
    <lineage>
        <taxon>Bacteria</taxon>
        <taxon>Bacillati</taxon>
        <taxon>Actinomycetota</taxon>
        <taxon>Actinomycetes</taxon>
        <taxon>Propionibacteriales</taxon>
        <taxon>Kribbellaceae</taxon>
        <taxon>Kribbella</taxon>
    </lineage>
</organism>
<reference evidence="3" key="1">
    <citation type="submission" date="2024-06" db="EMBL/GenBank/DDBJ databases">
        <title>Kribbella sp. strain HUAS MG21 genome sequences.</title>
        <authorList>
            <person name="Mo P."/>
        </authorList>
    </citation>
    <scope>NUCLEOTIDE SEQUENCE</scope>
    <source>
        <strain evidence="3">HUAS MG21</strain>
    </source>
</reference>
<feature type="region of interest" description="Disordered" evidence="1">
    <location>
        <begin position="112"/>
        <end position="135"/>
    </location>
</feature>
<evidence type="ECO:0000256" key="1">
    <source>
        <dbReference type="SAM" id="MobiDB-lite"/>
    </source>
</evidence>
<dbReference type="PROSITE" id="PS51257">
    <property type="entry name" value="PROKAR_LIPOPROTEIN"/>
    <property type="match status" value="1"/>
</dbReference>
<accession>A0AAU7TM85</accession>
<name>A0AAU7TM85_9ACTN</name>
<evidence type="ECO:0000256" key="2">
    <source>
        <dbReference type="SAM" id="SignalP"/>
    </source>
</evidence>
<proteinExistence type="predicted"/>
<feature type="signal peptide" evidence="2">
    <location>
        <begin position="1"/>
        <end position="30"/>
    </location>
</feature>